<evidence type="ECO:0000313" key="11">
    <source>
        <dbReference type="EMBL" id="CDN31499.1"/>
    </source>
</evidence>
<evidence type="ECO:0000256" key="6">
    <source>
        <dbReference type="ARBA" id="ARBA00022837"/>
    </source>
</evidence>
<evidence type="ECO:0000256" key="7">
    <source>
        <dbReference type="PIRSR" id="PIRSR600917-52"/>
    </source>
</evidence>
<dbReference type="Proteomes" id="UP000027616">
    <property type="component" value="Chromosome I"/>
</dbReference>
<keyword evidence="6" id="KW-0106">Calcium</keyword>
<dbReference type="InterPro" id="IPR024607">
    <property type="entry name" value="Sulfatase_CS"/>
</dbReference>
<evidence type="ECO:0000256" key="1">
    <source>
        <dbReference type="ARBA" id="ARBA00001913"/>
    </source>
</evidence>
<evidence type="ECO:0000256" key="4">
    <source>
        <dbReference type="ARBA" id="ARBA00022729"/>
    </source>
</evidence>
<feature type="chain" id="PRO_5001586443" evidence="9">
    <location>
        <begin position="20"/>
        <end position="518"/>
    </location>
</feature>
<comment type="similarity">
    <text evidence="2">Belongs to the sulfatase family.</text>
</comment>
<gene>
    <name evidence="11" type="ORF">BN938_1412</name>
</gene>
<dbReference type="InterPro" id="IPR000917">
    <property type="entry name" value="Sulfatase_N"/>
</dbReference>
<dbReference type="SUPFAM" id="SSF53649">
    <property type="entry name" value="Alkaline phosphatase-like"/>
    <property type="match status" value="1"/>
</dbReference>
<dbReference type="CDD" id="cd16144">
    <property type="entry name" value="ARS_like"/>
    <property type="match status" value="1"/>
</dbReference>
<reference evidence="11 12" key="1">
    <citation type="journal article" date="2015" name="Genome Announc.">
        <title>Complete Genome Sequence of the Novel Leech Symbiont Mucinivorans hirudinis M3T.</title>
        <authorList>
            <person name="Nelson M.C."/>
            <person name="Bomar L."/>
            <person name="Graf J."/>
        </authorList>
    </citation>
    <scope>NUCLEOTIDE SEQUENCE [LARGE SCALE GENOMIC DNA]</scope>
    <source>
        <strain evidence="12">M3</strain>
    </source>
</reference>
<evidence type="ECO:0000256" key="5">
    <source>
        <dbReference type="ARBA" id="ARBA00022801"/>
    </source>
</evidence>
<dbReference type="STRING" id="1433126.BN938_1412"/>
<dbReference type="HOGENOM" id="CLU_006332_10_4_10"/>
<keyword evidence="3" id="KW-0479">Metal-binding</keyword>
<dbReference type="KEGG" id="rbc:BN938_1412"/>
<feature type="region of interest" description="Disordered" evidence="8">
    <location>
        <begin position="320"/>
        <end position="343"/>
    </location>
</feature>
<dbReference type="GO" id="GO:0004065">
    <property type="term" value="F:arylsulfatase activity"/>
    <property type="evidence" value="ECO:0007669"/>
    <property type="project" value="TreeGrafter"/>
</dbReference>
<evidence type="ECO:0000256" key="9">
    <source>
        <dbReference type="SAM" id="SignalP"/>
    </source>
</evidence>
<evidence type="ECO:0000256" key="8">
    <source>
        <dbReference type="SAM" id="MobiDB-lite"/>
    </source>
</evidence>
<dbReference type="InterPro" id="IPR017850">
    <property type="entry name" value="Alkaline_phosphatase_core_sf"/>
</dbReference>
<feature type="compositionally biased region" description="Polar residues" evidence="8">
    <location>
        <begin position="320"/>
        <end position="329"/>
    </location>
</feature>
<accession>A0A060RD43</accession>
<comment type="PTM">
    <text evidence="7">The conversion to 3-oxoalanine (also known as C-formylglycine, FGly), of a serine or cysteine residue in prokaryotes and of a cysteine residue in eukaryotes, is critical for catalytic activity.</text>
</comment>
<keyword evidence="12" id="KW-1185">Reference proteome</keyword>
<dbReference type="eggNOG" id="COG3119">
    <property type="taxonomic scope" value="Bacteria"/>
</dbReference>
<evidence type="ECO:0000259" key="10">
    <source>
        <dbReference type="Pfam" id="PF00884"/>
    </source>
</evidence>
<dbReference type="PATRIC" id="fig|1433126.3.peg.1397"/>
<organism evidence="11 12">
    <name type="scientific">Mucinivorans hirudinis</name>
    <dbReference type="NCBI Taxonomy" id="1433126"/>
    <lineage>
        <taxon>Bacteria</taxon>
        <taxon>Pseudomonadati</taxon>
        <taxon>Bacteroidota</taxon>
        <taxon>Bacteroidia</taxon>
        <taxon>Bacteroidales</taxon>
        <taxon>Rikenellaceae</taxon>
        <taxon>Mucinivorans</taxon>
    </lineage>
</organism>
<evidence type="ECO:0000313" key="12">
    <source>
        <dbReference type="Proteomes" id="UP000027616"/>
    </source>
</evidence>
<dbReference type="PANTHER" id="PTHR42693">
    <property type="entry name" value="ARYLSULFATASE FAMILY MEMBER"/>
    <property type="match status" value="1"/>
</dbReference>
<dbReference type="InterPro" id="IPR050738">
    <property type="entry name" value="Sulfatase"/>
</dbReference>
<dbReference type="PROSITE" id="PS00523">
    <property type="entry name" value="SULFATASE_1"/>
    <property type="match status" value="1"/>
</dbReference>
<dbReference type="OrthoDB" id="9765065at2"/>
<protein>
    <submittedName>
        <fullName evidence="11">N-acetylgalactosamine-6-sulfatase</fullName>
    </submittedName>
</protein>
<name>A0A060RD43_9BACT</name>
<evidence type="ECO:0000256" key="3">
    <source>
        <dbReference type="ARBA" id="ARBA00022723"/>
    </source>
</evidence>
<feature type="region of interest" description="Disordered" evidence="8">
    <location>
        <begin position="496"/>
        <end position="518"/>
    </location>
</feature>
<dbReference type="EMBL" id="HG934468">
    <property type="protein sequence ID" value="CDN31499.1"/>
    <property type="molecule type" value="Genomic_DNA"/>
</dbReference>
<dbReference type="AlphaFoldDB" id="A0A060RD43"/>
<dbReference type="PANTHER" id="PTHR42693:SF42">
    <property type="entry name" value="ARYLSULFATASE G"/>
    <property type="match status" value="1"/>
</dbReference>
<feature type="domain" description="Sulfatase N-terminal" evidence="10">
    <location>
        <begin position="24"/>
        <end position="384"/>
    </location>
</feature>
<keyword evidence="4 9" id="KW-0732">Signal</keyword>
<dbReference type="Pfam" id="PF00884">
    <property type="entry name" value="Sulfatase"/>
    <property type="match status" value="1"/>
</dbReference>
<comment type="cofactor">
    <cofactor evidence="1">
        <name>Ca(2+)</name>
        <dbReference type="ChEBI" id="CHEBI:29108"/>
    </cofactor>
</comment>
<feature type="signal peptide" evidence="9">
    <location>
        <begin position="1"/>
        <end position="19"/>
    </location>
</feature>
<dbReference type="Gene3D" id="3.40.720.10">
    <property type="entry name" value="Alkaline Phosphatase, subunit A"/>
    <property type="match status" value="2"/>
</dbReference>
<proteinExistence type="inferred from homology"/>
<evidence type="ECO:0000256" key="2">
    <source>
        <dbReference type="ARBA" id="ARBA00008779"/>
    </source>
</evidence>
<feature type="modified residue" description="3-oxoalanine (Ser)" evidence="7">
    <location>
        <position position="78"/>
    </location>
</feature>
<sequence>MKTPNLLLLAGALTLTAQAQQKRPNIILFLVDDMGWQDTSHPFYEDTTNFNRIYHTPNMERLAKMGVTFTNAYASAVSSPTRTSLMTGMYPSSHRVTNWTLRRDQSPDNISGLNSIELPSWNVNGLQPIGAGINNSVEATTLPSLLQQNGYFTIHCGKAHWGSKGTPGANPLTLGFDVNIAGFEAGGPASYLASENFGFDENGMPKNDFAIPGLEQYWGQNIFLTQALTIEATKALDRAVRENRPFYLYMSHYAIHVPLNKDDRYYQKYKDAGLDDSQARYAGLIEGMDKSLGDLMDYIEQKGVADNTIILFMSDNGGLSNHGRSGTPETHNKPLANGKGSPYEGGVRVPMIAYQPGVTRAGGRDATPINIVDFFPTILELGGVKDYKTTQKVDGISFSTILNGRGDKRFAKRAQVWHFPNRWIPFGDPRGKGYGTYSSILKEGWKLIYYYDFDYAELYNINEDIGEQRDLASDKKYAKKREALAQELTAKLKADNAQFPRSKNGTPCKYPNGEVIKN</sequence>
<dbReference type="GO" id="GO:0046872">
    <property type="term" value="F:metal ion binding"/>
    <property type="evidence" value="ECO:0007669"/>
    <property type="project" value="UniProtKB-KW"/>
</dbReference>
<keyword evidence="5" id="KW-0378">Hydrolase</keyword>